<proteinExistence type="predicted"/>
<name>A0A9W4E9R0_9ACTN</name>
<gene>
    <name evidence="2" type="ORF">SBRY_20424</name>
</gene>
<dbReference type="AlphaFoldDB" id="A0A9W4E9R0"/>
<dbReference type="EMBL" id="CAJVAX010000012">
    <property type="protein sequence ID" value="CAG7628023.1"/>
    <property type="molecule type" value="Genomic_DNA"/>
</dbReference>
<accession>A0A9W4E9R0</accession>
<evidence type="ECO:0000313" key="2">
    <source>
        <dbReference type="EMBL" id="CAG7628023.1"/>
    </source>
</evidence>
<reference evidence="2" key="1">
    <citation type="submission" date="2021-06" db="EMBL/GenBank/DDBJ databases">
        <authorList>
            <person name="Arsene-Ploetze F."/>
        </authorList>
    </citation>
    <scope>NUCLEOTIDE SEQUENCE</scope>
    <source>
        <strain evidence="2">SBRY1</strain>
    </source>
</reference>
<evidence type="ECO:0000256" key="1">
    <source>
        <dbReference type="SAM" id="MobiDB-lite"/>
    </source>
</evidence>
<organism evidence="2 3">
    <name type="scientific">Actinacidiphila bryophytorum</name>
    <dbReference type="NCBI Taxonomy" id="1436133"/>
    <lineage>
        <taxon>Bacteria</taxon>
        <taxon>Bacillati</taxon>
        <taxon>Actinomycetota</taxon>
        <taxon>Actinomycetes</taxon>
        <taxon>Kitasatosporales</taxon>
        <taxon>Streptomycetaceae</taxon>
        <taxon>Actinacidiphila</taxon>
    </lineage>
</organism>
<dbReference type="Proteomes" id="UP001153328">
    <property type="component" value="Unassembled WGS sequence"/>
</dbReference>
<protein>
    <submittedName>
        <fullName evidence="2">Uncharacterized protein</fullName>
    </submittedName>
</protein>
<feature type="compositionally biased region" description="Basic and acidic residues" evidence="1">
    <location>
        <begin position="1"/>
        <end position="12"/>
    </location>
</feature>
<comment type="caution">
    <text evidence="2">The sequence shown here is derived from an EMBL/GenBank/DDBJ whole genome shotgun (WGS) entry which is preliminary data.</text>
</comment>
<feature type="compositionally biased region" description="Pro residues" evidence="1">
    <location>
        <begin position="13"/>
        <end position="25"/>
    </location>
</feature>
<feature type="region of interest" description="Disordered" evidence="1">
    <location>
        <begin position="1"/>
        <end position="29"/>
    </location>
</feature>
<keyword evidence="3" id="KW-1185">Reference proteome</keyword>
<sequence length="127" mass="13650">MDPEEPKPHLPDPEPLPKPVAPPPVWGGDPDVGVSSSYLRLLAGECEGVARRIRNTTGAAEEAGWAVARQDAGWSFVGSLQDMHARWEALNDVITGRLTEAAGNFRDSAAAFDGTDTEVGDDLDFRH</sequence>
<evidence type="ECO:0000313" key="3">
    <source>
        <dbReference type="Proteomes" id="UP001153328"/>
    </source>
</evidence>